<proteinExistence type="inferred from homology"/>
<dbReference type="InterPro" id="IPR010992">
    <property type="entry name" value="IHF-like_DNA-bd_dom_sf"/>
</dbReference>
<dbReference type="EMBL" id="JBCLPP010000006">
    <property type="protein sequence ID" value="MEY8244608.1"/>
    <property type="molecule type" value="Genomic_DNA"/>
</dbReference>
<comment type="caution">
    <text evidence="5">The sequence shown here is derived from an EMBL/GenBank/DDBJ whole genome shotgun (WGS) entry which is preliminary data.</text>
</comment>
<feature type="compositionally biased region" description="Polar residues" evidence="3">
    <location>
        <begin position="151"/>
        <end position="163"/>
    </location>
</feature>
<sequence>MNKKITFPQLAAKLAGLTSSSEQTAEEFLRELLNLISETLSRGESITIKGLGSFAPGLSDDNPVIWSPDESLAEAVNRPFAFFEPVVLAEGVNEEMLERSYQDTMAPEDQLPDIPPIPKTVMAIPPEIPKIPVPEHAVEESQENVPEPMQATESATETEQPTEQVIEEIPERTEPASSEAETDLEPILTEEYQDYNEYSENHKRFNPWWAFMIGLLSGIVIGYFTYYFINDSTPVINDSEPLDIISTSDSIDITAVAYADTIVTYETDTAEIHTSDTVITEFKPIAIDTVTTSRYLTTMSRKYYGDYRFWIYIYLDNDSVIKNPNRIKPGTAIKIPDPKKYDIDANDPKSVKRAEARIAESIADKR</sequence>
<dbReference type="GO" id="GO:0003677">
    <property type="term" value="F:DNA binding"/>
    <property type="evidence" value="ECO:0007669"/>
    <property type="project" value="UniProtKB-KW"/>
</dbReference>
<keyword evidence="6" id="KW-1185">Reference proteome</keyword>
<name>A0ABV4CTA1_9BACT</name>
<dbReference type="RefSeq" id="WP_121699224.1">
    <property type="nucleotide sequence ID" value="NZ_JBCLPP010000006.1"/>
</dbReference>
<dbReference type="Proteomes" id="UP001565200">
    <property type="component" value="Unassembled WGS sequence"/>
</dbReference>
<comment type="similarity">
    <text evidence="1">Belongs to the bacterial histone-like protein family.</text>
</comment>
<accession>A0ABV4CTA1</accession>
<dbReference type="Gene3D" id="4.10.520.10">
    <property type="entry name" value="IHF-like DNA-binding proteins"/>
    <property type="match status" value="1"/>
</dbReference>
<evidence type="ECO:0000313" key="6">
    <source>
        <dbReference type="Proteomes" id="UP001565200"/>
    </source>
</evidence>
<evidence type="ECO:0000256" key="4">
    <source>
        <dbReference type="SAM" id="Phobius"/>
    </source>
</evidence>
<keyword evidence="2 5" id="KW-0238">DNA-binding</keyword>
<feature type="region of interest" description="Disordered" evidence="3">
    <location>
        <begin position="136"/>
        <end position="163"/>
    </location>
</feature>
<evidence type="ECO:0000256" key="1">
    <source>
        <dbReference type="ARBA" id="ARBA00010529"/>
    </source>
</evidence>
<keyword evidence="4" id="KW-1133">Transmembrane helix</keyword>
<feature type="transmembrane region" description="Helical" evidence="4">
    <location>
        <begin position="208"/>
        <end position="229"/>
    </location>
</feature>
<reference evidence="5 6" key="1">
    <citation type="submission" date="2024-03" db="EMBL/GenBank/DDBJ databases">
        <title>Mouse gut bacterial collection (mGBC) of GemPharmatech.</title>
        <authorList>
            <person name="He Y."/>
            <person name="Dong L."/>
            <person name="Wu D."/>
            <person name="Gao X."/>
            <person name="Lin Z."/>
        </authorList>
    </citation>
    <scope>NUCLEOTIDE SEQUENCE [LARGE SCALE GENOMIC DNA]</scope>
    <source>
        <strain evidence="5 6">54-13</strain>
    </source>
</reference>
<dbReference type="Pfam" id="PF00216">
    <property type="entry name" value="Bac_DNA_binding"/>
    <property type="match status" value="1"/>
</dbReference>
<gene>
    <name evidence="5" type="ORF">AAK873_03115</name>
</gene>
<protein>
    <submittedName>
        <fullName evidence="5">HU family DNA-binding protein</fullName>
    </submittedName>
</protein>
<evidence type="ECO:0000256" key="2">
    <source>
        <dbReference type="ARBA" id="ARBA00023125"/>
    </source>
</evidence>
<dbReference type="SUPFAM" id="SSF47729">
    <property type="entry name" value="IHF-like DNA-binding proteins"/>
    <property type="match status" value="1"/>
</dbReference>
<keyword evidence="4" id="KW-0812">Transmembrane</keyword>
<evidence type="ECO:0000313" key="5">
    <source>
        <dbReference type="EMBL" id="MEY8244608.1"/>
    </source>
</evidence>
<dbReference type="InterPro" id="IPR000119">
    <property type="entry name" value="Hist_DNA-bd"/>
</dbReference>
<organism evidence="5 6">
    <name type="scientific">Heminiphilus faecis</name>
    <dbReference type="NCBI Taxonomy" id="2601703"/>
    <lineage>
        <taxon>Bacteria</taxon>
        <taxon>Pseudomonadati</taxon>
        <taxon>Bacteroidota</taxon>
        <taxon>Bacteroidia</taxon>
        <taxon>Bacteroidales</taxon>
        <taxon>Muribaculaceae</taxon>
        <taxon>Heminiphilus</taxon>
    </lineage>
</organism>
<keyword evidence="4" id="KW-0472">Membrane</keyword>
<evidence type="ECO:0000256" key="3">
    <source>
        <dbReference type="SAM" id="MobiDB-lite"/>
    </source>
</evidence>